<dbReference type="STRING" id="1121279.SAMN02745887_02816"/>
<dbReference type="AlphaFoldDB" id="A0A1K2HN08"/>
<dbReference type="PROSITE" id="PS00372">
    <property type="entry name" value="PTS_EIIA_TYPE_2_HIS"/>
    <property type="match status" value="1"/>
</dbReference>
<keyword evidence="3" id="KW-1185">Reference proteome</keyword>
<dbReference type="Pfam" id="PF00359">
    <property type="entry name" value="PTS_EIIA_2"/>
    <property type="match status" value="1"/>
</dbReference>
<dbReference type="SUPFAM" id="SSF55804">
    <property type="entry name" value="Phoshotransferase/anion transport protein"/>
    <property type="match status" value="1"/>
</dbReference>
<protein>
    <submittedName>
        <fullName evidence="2">PTS IIA-like nitrogen-regulatory protein PtsN</fullName>
    </submittedName>
</protein>
<evidence type="ECO:0000313" key="3">
    <source>
        <dbReference type="Proteomes" id="UP000186513"/>
    </source>
</evidence>
<sequence>MYTLARLCPEEDILLELPVCNRAQLFERVALHLQQRYGLAAEPIARLLAEREVLGSTALGHGVALPHARVPGLSTPLAVLVRPSEPIEFAAPDGRPVSEAIVLLVPQHANAAHLQLLAEAAQRFCSRPFRQALRRAQAPAAVRRLLLEPLALAA</sequence>
<proteinExistence type="predicted"/>
<dbReference type="PANTHER" id="PTHR47738:SF1">
    <property type="entry name" value="NITROGEN REGULATORY PROTEIN"/>
    <property type="match status" value="1"/>
</dbReference>
<dbReference type="InterPro" id="IPR002178">
    <property type="entry name" value="PTS_EIIA_type-2_dom"/>
</dbReference>
<accession>A0A1K2HN08</accession>
<dbReference type="InterPro" id="IPR016152">
    <property type="entry name" value="PTrfase/Anion_transptr"/>
</dbReference>
<evidence type="ECO:0000259" key="1">
    <source>
        <dbReference type="PROSITE" id="PS51094"/>
    </source>
</evidence>
<dbReference type="GO" id="GO:0030295">
    <property type="term" value="F:protein kinase activator activity"/>
    <property type="evidence" value="ECO:0007669"/>
    <property type="project" value="TreeGrafter"/>
</dbReference>
<dbReference type="InterPro" id="IPR051541">
    <property type="entry name" value="PTS_SugarTrans_NitroReg"/>
</dbReference>
<reference evidence="2 3" key="1">
    <citation type="submission" date="2016-11" db="EMBL/GenBank/DDBJ databases">
        <authorList>
            <person name="Jaros S."/>
            <person name="Januszkiewicz K."/>
            <person name="Wedrychowicz H."/>
        </authorList>
    </citation>
    <scope>NUCLEOTIDE SEQUENCE [LARGE SCALE GENOMIC DNA]</scope>
    <source>
        <strain evidence="2 3">DSM 18899</strain>
    </source>
</reference>
<organism evidence="2 3">
    <name type="scientific">Chitinimonas taiwanensis DSM 18899</name>
    <dbReference type="NCBI Taxonomy" id="1121279"/>
    <lineage>
        <taxon>Bacteria</taxon>
        <taxon>Pseudomonadati</taxon>
        <taxon>Pseudomonadota</taxon>
        <taxon>Betaproteobacteria</taxon>
        <taxon>Neisseriales</taxon>
        <taxon>Chitinibacteraceae</taxon>
        <taxon>Chitinimonas</taxon>
    </lineage>
</organism>
<dbReference type="EMBL" id="FPKR01000011">
    <property type="protein sequence ID" value="SFZ78143.1"/>
    <property type="molecule type" value="Genomic_DNA"/>
</dbReference>
<feature type="domain" description="PTS EIIA type-2" evidence="1">
    <location>
        <begin position="6"/>
        <end position="149"/>
    </location>
</feature>
<dbReference type="RefSeq" id="WP_072429403.1">
    <property type="nucleotide sequence ID" value="NZ_FPKR01000011.1"/>
</dbReference>
<dbReference type="PROSITE" id="PS51094">
    <property type="entry name" value="PTS_EIIA_TYPE_2"/>
    <property type="match status" value="1"/>
</dbReference>
<evidence type="ECO:0000313" key="2">
    <source>
        <dbReference type="EMBL" id="SFZ78143.1"/>
    </source>
</evidence>
<dbReference type="Gene3D" id="3.40.930.10">
    <property type="entry name" value="Mannitol-specific EII, Chain A"/>
    <property type="match status" value="1"/>
</dbReference>
<dbReference type="PANTHER" id="PTHR47738">
    <property type="entry name" value="PTS SYSTEM FRUCTOSE-LIKE EIIA COMPONENT-RELATED"/>
    <property type="match status" value="1"/>
</dbReference>
<name>A0A1K2HN08_9NEIS</name>
<gene>
    <name evidence="2" type="ORF">SAMN02745887_02816</name>
</gene>
<dbReference type="Proteomes" id="UP000186513">
    <property type="component" value="Unassembled WGS sequence"/>
</dbReference>